<evidence type="ECO:0000256" key="1">
    <source>
        <dbReference type="SAM" id="MobiDB-lite"/>
    </source>
</evidence>
<dbReference type="EMBL" id="QWLB01000009">
    <property type="protein sequence ID" value="RIH93108.1"/>
    <property type="molecule type" value="Genomic_DNA"/>
</dbReference>
<evidence type="ECO:0008006" key="4">
    <source>
        <dbReference type="Google" id="ProtNLM"/>
    </source>
</evidence>
<dbReference type="AlphaFoldDB" id="A0A399FA50"/>
<dbReference type="Proteomes" id="UP000266178">
    <property type="component" value="Unassembled WGS sequence"/>
</dbReference>
<organism evidence="2 3">
    <name type="scientific">Meiothermus granaticius NBRC 107808</name>
    <dbReference type="NCBI Taxonomy" id="1227551"/>
    <lineage>
        <taxon>Bacteria</taxon>
        <taxon>Thermotogati</taxon>
        <taxon>Deinococcota</taxon>
        <taxon>Deinococci</taxon>
        <taxon>Thermales</taxon>
        <taxon>Thermaceae</taxon>
        <taxon>Meiothermus</taxon>
    </lineage>
</organism>
<evidence type="ECO:0000313" key="3">
    <source>
        <dbReference type="Proteomes" id="UP000266178"/>
    </source>
</evidence>
<proteinExistence type="predicted"/>
<comment type="caution">
    <text evidence="2">The sequence shown here is derived from an EMBL/GenBank/DDBJ whole genome shotgun (WGS) entry which is preliminary data.</text>
</comment>
<gene>
    <name evidence="2" type="ORF">Mgrana_00906</name>
</gene>
<protein>
    <recommendedName>
        <fullName evidence="4">PIN domain-containing protein</fullName>
    </recommendedName>
</protein>
<name>A0A399FA50_9DEIN</name>
<sequence length="139" mass="15506">MSRFNLEREPSKASPHLARLMRWVHLVPEPREAPDSLDKEPLKAYFKALPEKDRPVLEAALQAQAQVLLTGDLRHFGPMMGRTDLPLLVLSPSNRHHPKGRANPTRAPPSARFCAQTRPPCQRTTAATRASPRPLPSLA</sequence>
<evidence type="ECO:0000313" key="2">
    <source>
        <dbReference type="EMBL" id="RIH93108.1"/>
    </source>
</evidence>
<keyword evidence="3" id="KW-1185">Reference proteome</keyword>
<reference evidence="2 3" key="1">
    <citation type="submission" date="2018-08" db="EMBL/GenBank/DDBJ databases">
        <title>Meiothermus granaticius genome AF-68 sequencing project.</title>
        <authorList>
            <person name="Da Costa M.S."/>
            <person name="Albuquerque L."/>
            <person name="Raposo P."/>
            <person name="Froufe H.J.C."/>
            <person name="Barroso C.S."/>
            <person name="Egas C."/>
        </authorList>
    </citation>
    <scope>NUCLEOTIDE SEQUENCE [LARGE SCALE GENOMIC DNA]</scope>
    <source>
        <strain evidence="2 3">AF-68</strain>
    </source>
</reference>
<feature type="region of interest" description="Disordered" evidence="1">
    <location>
        <begin position="90"/>
        <end position="139"/>
    </location>
</feature>
<accession>A0A399FA50</accession>